<evidence type="ECO:0000313" key="1">
    <source>
        <dbReference type="EMBL" id="CAG8559091.1"/>
    </source>
</evidence>
<proteinExistence type="predicted"/>
<dbReference type="Proteomes" id="UP000789702">
    <property type="component" value="Unassembled WGS sequence"/>
</dbReference>
<gene>
    <name evidence="1" type="ORF">DHETER_LOCUS5564</name>
</gene>
<accession>A0ACA9M0U6</accession>
<name>A0ACA9M0U6_9GLOM</name>
<protein>
    <submittedName>
        <fullName evidence="1">3303_t:CDS:1</fullName>
    </submittedName>
</protein>
<keyword evidence="2" id="KW-1185">Reference proteome</keyword>
<dbReference type="EMBL" id="CAJVPU010006290">
    <property type="protein sequence ID" value="CAG8559091.1"/>
    <property type="molecule type" value="Genomic_DNA"/>
</dbReference>
<feature type="non-terminal residue" evidence="1">
    <location>
        <position position="1"/>
    </location>
</feature>
<comment type="caution">
    <text evidence="1">The sequence shown here is derived from an EMBL/GenBank/DDBJ whole genome shotgun (WGS) entry which is preliminary data.</text>
</comment>
<reference evidence="1" key="1">
    <citation type="submission" date="2021-06" db="EMBL/GenBank/DDBJ databases">
        <authorList>
            <person name="Kallberg Y."/>
            <person name="Tangrot J."/>
            <person name="Rosling A."/>
        </authorList>
    </citation>
    <scope>NUCLEOTIDE SEQUENCE</scope>
    <source>
        <strain evidence="1">IL203A</strain>
    </source>
</reference>
<organism evidence="1 2">
    <name type="scientific">Dentiscutata heterogama</name>
    <dbReference type="NCBI Taxonomy" id="1316150"/>
    <lineage>
        <taxon>Eukaryota</taxon>
        <taxon>Fungi</taxon>
        <taxon>Fungi incertae sedis</taxon>
        <taxon>Mucoromycota</taxon>
        <taxon>Glomeromycotina</taxon>
        <taxon>Glomeromycetes</taxon>
        <taxon>Diversisporales</taxon>
        <taxon>Gigasporaceae</taxon>
        <taxon>Dentiscutata</taxon>
    </lineage>
</organism>
<sequence length="150" mass="18069">SINLDIARTSKEDKLRQEIALLKEVIEEKNKTINTLQEENESLRNSNEELAVEVEHFRIRNNNIRQERHANCNNFISSQQEHIDDLQRSLRVRNEADHFLCNQNITRLENRLSYFENREEQRQRGERVDPYLPRSNAFISEQEFNQQFNQ</sequence>
<evidence type="ECO:0000313" key="2">
    <source>
        <dbReference type="Proteomes" id="UP000789702"/>
    </source>
</evidence>